<proteinExistence type="predicted"/>
<evidence type="ECO:0000256" key="1">
    <source>
        <dbReference type="SAM" id="SignalP"/>
    </source>
</evidence>
<evidence type="ECO:0000313" key="2">
    <source>
        <dbReference type="EMBL" id="KLN52153.1"/>
    </source>
</evidence>
<comment type="caution">
    <text evidence="2">The sequence shown here is derived from an EMBL/GenBank/DDBJ whole genome shotgun (WGS) entry which is preliminary data.</text>
</comment>
<name>A0A0H2LP99_VARPD</name>
<evidence type="ECO:0000313" key="3">
    <source>
        <dbReference type="Proteomes" id="UP000035170"/>
    </source>
</evidence>
<dbReference type="Proteomes" id="UP000035170">
    <property type="component" value="Unassembled WGS sequence"/>
</dbReference>
<protein>
    <submittedName>
        <fullName evidence="2">Uncharacterized protein</fullName>
    </submittedName>
</protein>
<accession>A0A0H2LP99</accession>
<feature type="chain" id="PRO_5005200549" evidence="1">
    <location>
        <begin position="28"/>
        <end position="87"/>
    </location>
</feature>
<keyword evidence="3" id="KW-1185">Reference proteome</keyword>
<keyword evidence="1" id="KW-0732">Signal</keyword>
<dbReference type="AlphaFoldDB" id="A0A0H2LP99"/>
<reference evidence="2 3" key="1">
    <citation type="submission" date="2015-03" db="EMBL/GenBank/DDBJ databases">
        <title>Genome sequence of Variovorax paradoxus TBEA6.</title>
        <authorList>
            <person name="Poehlein A."/>
            <person name="Schuldes J."/>
            <person name="Wuebbeler J.H."/>
            <person name="Hiessl S."/>
            <person name="Steinbuechel A."/>
            <person name="Daniel R."/>
        </authorList>
    </citation>
    <scope>NUCLEOTIDE SEQUENCE [LARGE SCALE GENOMIC DNA]</scope>
    <source>
        <strain evidence="2 3">TBEA6</strain>
    </source>
</reference>
<gene>
    <name evidence="2" type="ORF">VPARA_67370</name>
</gene>
<organism evidence="2 3">
    <name type="scientific">Variovorax paradoxus</name>
    <dbReference type="NCBI Taxonomy" id="34073"/>
    <lineage>
        <taxon>Bacteria</taxon>
        <taxon>Pseudomonadati</taxon>
        <taxon>Pseudomonadota</taxon>
        <taxon>Betaproteobacteria</taxon>
        <taxon>Burkholderiales</taxon>
        <taxon>Comamonadaceae</taxon>
        <taxon>Variovorax</taxon>
    </lineage>
</organism>
<feature type="signal peptide" evidence="1">
    <location>
        <begin position="1"/>
        <end position="27"/>
    </location>
</feature>
<dbReference type="EMBL" id="JZWI01000063">
    <property type="protein sequence ID" value="KLN52153.1"/>
    <property type="molecule type" value="Genomic_DNA"/>
</dbReference>
<sequence length="87" mass="8876">MKIQSLRSLCAALLLGASAVAATPVFAHGAAPDRHGGVVQSANDMSFELVAAADGAVIHVMEGAKAVATETDGRKTTTVRFTIKEPA</sequence>
<dbReference type="PATRIC" id="fig|34073.19.peg.6950"/>